<dbReference type="KEGG" id="acab:QRX50_43845"/>
<organism evidence="1 2">
    <name type="scientific">Amycolatopsis carbonis</name>
    <dbReference type="NCBI Taxonomy" id="715471"/>
    <lineage>
        <taxon>Bacteria</taxon>
        <taxon>Bacillati</taxon>
        <taxon>Actinomycetota</taxon>
        <taxon>Actinomycetes</taxon>
        <taxon>Pseudonocardiales</taxon>
        <taxon>Pseudonocardiaceae</taxon>
        <taxon>Amycolatopsis</taxon>
    </lineage>
</organism>
<dbReference type="EMBL" id="CP127294">
    <property type="protein sequence ID" value="WIX78240.1"/>
    <property type="molecule type" value="Genomic_DNA"/>
</dbReference>
<dbReference type="AlphaFoldDB" id="A0A9Y2IFM4"/>
<evidence type="ECO:0000313" key="2">
    <source>
        <dbReference type="Proteomes" id="UP001236014"/>
    </source>
</evidence>
<dbReference type="Proteomes" id="UP001236014">
    <property type="component" value="Chromosome"/>
</dbReference>
<name>A0A9Y2IFM4_9PSEU</name>
<dbReference type="RefSeq" id="WP_285968963.1">
    <property type="nucleotide sequence ID" value="NZ_CP127294.1"/>
</dbReference>
<evidence type="ECO:0008006" key="3">
    <source>
        <dbReference type="Google" id="ProtNLM"/>
    </source>
</evidence>
<proteinExistence type="predicted"/>
<evidence type="ECO:0000313" key="1">
    <source>
        <dbReference type="EMBL" id="WIX78240.1"/>
    </source>
</evidence>
<accession>A0A9Y2IFM4</accession>
<reference evidence="1 2" key="1">
    <citation type="submission" date="2023-06" db="EMBL/GenBank/DDBJ databases">
        <authorList>
            <person name="Oyuntsetseg B."/>
            <person name="Kim S.B."/>
        </authorList>
    </citation>
    <scope>NUCLEOTIDE SEQUENCE [LARGE SCALE GENOMIC DNA]</scope>
    <source>
        <strain evidence="1 2">2-15</strain>
    </source>
</reference>
<gene>
    <name evidence="1" type="ORF">QRX50_43845</name>
</gene>
<protein>
    <recommendedName>
        <fullName evidence="3">FtsX extracellular domain-containing protein</fullName>
    </recommendedName>
</protein>
<sequence>MGIRLWRWLAPVLVVALGAGVGLAFVVGMAVRPDPLPVDRTPVPLAAHQPCRDVQVYFDTDEQMRRAAASFHDDPDARLVFVETKHESFLALRDGFKDHPEMLNGLGGEESSPAVVTVLPPPATDLVAYTARLKARFPQAQEVYSMDVNAFNKMFGKPRDGRTCPRAGEY</sequence>
<keyword evidence="2" id="KW-1185">Reference proteome</keyword>